<gene>
    <name evidence="1" type="ORF">DCAF_LOCUS15172</name>
</gene>
<accession>A0AAV1RUQ5</accession>
<comment type="caution">
    <text evidence="1">The sequence shown here is derived from an EMBL/GenBank/DDBJ whole genome shotgun (WGS) entry which is preliminary data.</text>
</comment>
<protein>
    <submittedName>
        <fullName evidence="1">Uncharacterized protein</fullName>
    </submittedName>
</protein>
<evidence type="ECO:0000313" key="2">
    <source>
        <dbReference type="Proteomes" id="UP001314170"/>
    </source>
</evidence>
<organism evidence="1 2">
    <name type="scientific">Dovyalis caffra</name>
    <dbReference type="NCBI Taxonomy" id="77055"/>
    <lineage>
        <taxon>Eukaryota</taxon>
        <taxon>Viridiplantae</taxon>
        <taxon>Streptophyta</taxon>
        <taxon>Embryophyta</taxon>
        <taxon>Tracheophyta</taxon>
        <taxon>Spermatophyta</taxon>
        <taxon>Magnoliopsida</taxon>
        <taxon>eudicotyledons</taxon>
        <taxon>Gunneridae</taxon>
        <taxon>Pentapetalae</taxon>
        <taxon>rosids</taxon>
        <taxon>fabids</taxon>
        <taxon>Malpighiales</taxon>
        <taxon>Salicaceae</taxon>
        <taxon>Flacourtieae</taxon>
        <taxon>Dovyalis</taxon>
    </lineage>
</organism>
<dbReference type="AlphaFoldDB" id="A0AAV1RUQ5"/>
<name>A0AAV1RUQ5_9ROSI</name>
<evidence type="ECO:0000313" key="1">
    <source>
        <dbReference type="EMBL" id="CAK7340091.1"/>
    </source>
</evidence>
<feature type="non-terminal residue" evidence="1">
    <location>
        <position position="1"/>
    </location>
</feature>
<proteinExistence type="predicted"/>
<keyword evidence="2" id="KW-1185">Reference proteome</keyword>
<dbReference type="Proteomes" id="UP001314170">
    <property type="component" value="Unassembled WGS sequence"/>
</dbReference>
<sequence>VRIDDVDLINLIVPCLGQYDRSKTGFACNVAKLFTTDATPSAGKSYATRPEPAFRSRLIGCAANMTIRKLVFAFDVIELSTTDAIPSAW</sequence>
<reference evidence="1 2" key="1">
    <citation type="submission" date="2024-01" db="EMBL/GenBank/DDBJ databases">
        <authorList>
            <person name="Waweru B."/>
        </authorList>
    </citation>
    <scope>NUCLEOTIDE SEQUENCE [LARGE SCALE GENOMIC DNA]</scope>
</reference>
<dbReference type="EMBL" id="CAWUPB010001159">
    <property type="protein sequence ID" value="CAK7340091.1"/>
    <property type="molecule type" value="Genomic_DNA"/>
</dbReference>